<sequence length="104" mass="12290">MKHKYKLKYGITDEILDGSYESICKMIYLFWKSDDKRCVVAVDAASVKAKISINQNRQVEGLFEELTIDKKLADLISENLDEFHNFCEEHHNEILKYFFAFYVL</sequence>
<evidence type="ECO:0000313" key="2">
    <source>
        <dbReference type="Proteomes" id="UP001470230"/>
    </source>
</evidence>
<reference evidence="1 2" key="1">
    <citation type="submission" date="2024-04" db="EMBL/GenBank/DDBJ databases">
        <title>Tritrichomonas musculus Genome.</title>
        <authorList>
            <person name="Alves-Ferreira E."/>
            <person name="Grigg M."/>
            <person name="Lorenzi H."/>
            <person name="Galac M."/>
        </authorList>
    </citation>
    <scope>NUCLEOTIDE SEQUENCE [LARGE SCALE GENOMIC DNA]</scope>
    <source>
        <strain evidence="1 2">EAF2021</strain>
    </source>
</reference>
<evidence type="ECO:0000313" key="1">
    <source>
        <dbReference type="EMBL" id="KAK8893551.1"/>
    </source>
</evidence>
<dbReference type="EMBL" id="JAPFFF010000003">
    <property type="protein sequence ID" value="KAK8893551.1"/>
    <property type="molecule type" value="Genomic_DNA"/>
</dbReference>
<organism evidence="1 2">
    <name type="scientific">Tritrichomonas musculus</name>
    <dbReference type="NCBI Taxonomy" id="1915356"/>
    <lineage>
        <taxon>Eukaryota</taxon>
        <taxon>Metamonada</taxon>
        <taxon>Parabasalia</taxon>
        <taxon>Tritrichomonadida</taxon>
        <taxon>Tritrichomonadidae</taxon>
        <taxon>Tritrichomonas</taxon>
    </lineage>
</organism>
<protein>
    <submittedName>
        <fullName evidence="1">Uncharacterized protein</fullName>
    </submittedName>
</protein>
<comment type="caution">
    <text evidence="1">The sequence shown here is derived from an EMBL/GenBank/DDBJ whole genome shotgun (WGS) entry which is preliminary data.</text>
</comment>
<name>A0ABR2KRW0_9EUKA</name>
<gene>
    <name evidence="1" type="ORF">M9Y10_021974</name>
</gene>
<proteinExistence type="predicted"/>
<dbReference type="Proteomes" id="UP001470230">
    <property type="component" value="Unassembled WGS sequence"/>
</dbReference>
<accession>A0ABR2KRW0</accession>
<keyword evidence="2" id="KW-1185">Reference proteome</keyword>